<evidence type="ECO:0000313" key="1">
    <source>
        <dbReference type="Proteomes" id="UP000046393"/>
    </source>
</evidence>
<reference evidence="2" key="1">
    <citation type="submission" date="2017-02" db="UniProtKB">
        <authorList>
            <consortium name="WormBaseParasite"/>
        </authorList>
    </citation>
    <scope>IDENTIFICATION</scope>
</reference>
<dbReference type="Gene3D" id="3.40.50.300">
    <property type="entry name" value="P-loop containing nucleotide triphosphate hydrolases"/>
    <property type="match status" value="2"/>
</dbReference>
<keyword evidence="1" id="KW-1185">Reference proteome</keyword>
<dbReference type="STRING" id="451379.A0A0N5ASM8"/>
<name>A0A0N5ASM8_9BILA</name>
<protein>
    <submittedName>
        <fullName evidence="2">G domain-containing protein</fullName>
    </submittedName>
</protein>
<dbReference type="Proteomes" id="UP000046393">
    <property type="component" value="Unplaced"/>
</dbReference>
<organism evidence="1 2">
    <name type="scientific">Syphacia muris</name>
    <dbReference type="NCBI Taxonomy" id="451379"/>
    <lineage>
        <taxon>Eukaryota</taxon>
        <taxon>Metazoa</taxon>
        <taxon>Ecdysozoa</taxon>
        <taxon>Nematoda</taxon>
        <taxon>Chromadorea</taxon>
        <taxon>Rhabditida</taxon>
        <taxon>Spirurina</taxon>
        <taxon>Oxyuridomorpha</taxon>
        <taxon>Oxyuroidea</taxon>
        <taxon>Oxyuridae</taxon>
        <taxon>Syphacia</taxon>
    </lineage>
</organism>
<accession>A0A0N5ASM8</accession>
<proteinExistence type="predicted"/>
<dbReference type="SUPFAM" id="SSF52540">
    <property type="entry name" value="P-loop containing nucleoside triphosphate hydrolases"/>
    <property type="match status" value="1"/>
</dbReference>
<dbReference type="InterPro" id="IPR027417">
    <property type="entry name" value="P-loop_NTPase"/>
</dbReference>
<evidence type="ECO:0000313" key="2">
    <source>
        <dbReference type="WBParaSite" id="SMUV_0000780401-mRNA-1"/>
    </source>
</evidence>
<sequence>MAPIQYETFDHNKGKITGIKLGRRIRSIVEVLREIDRTRSELSANRLEALQNRIIVGITGCSNAGKTTLARNIVKMIDWSSLQQSIISSANCNDYVIVEGNMLAANANVVQLLDLLIFMTLDKQTCLERRLQRSDYNPPDKPGYFNKVVWPTYERYLNDALLTLHKLRRLWFFDGCFYDLTLNSSEAILQLISTIIYLLKDPIGVNYMKIITNAGNSAISTYSGYYRSCCNKLQISKGSEYLTVHRTLQQFCHNIRKIFERIDKILIVLRIGDCKANELNLLIGISGDNEAVVSSANLHVQHLIQEYMEQKSQK</sequence>
<dbReference type="PANTHER" id="PTHR10285">
    <property type="entry name" value="URIDINE KINASE"/>
    <property type="match status" value="1"/>
</dbReference>
<dbReference type="AlphaFoldDB" id="A0A0N5ASM8"/>
<dbReference type="WBParaSite" id="SMUV_0000780401-mRNA-1">
    <property type="protein sequence ID" value="SMUV_0000780401-mRNA-1"/>
    <property type="gene ID" value="SMUV_0000780401"/>
</dbReference>